<reference evidence="1 2" key="1">
    <citation type="submission" date="2018-01" db="EMBL/GenBank/DDBJ databases">
        <authorList>
            <person name="Gaut B.S."/>
            <person name="Morton B.R."/>
            <person name="Clegg M.T."/>
            <person name="Duvall M.R."/>
        </authorList>
    </citation>
    <scope>NUCLEOTIDE SEQUENCE [LARGE SCALE GENOMIC DNA]</scope>
    <source>
        <strain evidence="1">Cupriavidus taiwanensis LMG 19425</strain>
    </source>
</reference>
<sequence length="60" mass="6536">MQPGFLHWALTVRAMPSALSGDTSAQPLTTHGSHFARRATPNPEIKIFYLAPDPCLSTMP</sequence>
<evidence type="ECO:0000313" key="2">
    <source>
        <dbReference type="Proteomes" id="UP000255505"/>
    </source>
</evidence>
<dbReference type="Proteomes" id="UP000255505">
    <property type="component" value="Chromosome I"/>
</dbReference>
<dbReference type="AlphaFoldDB" id="A0A375IKX0"/>
<accession>A0A375IKX0</accession>
<gene>
    <name evidence="1" type="ORF">CT19425_120324</name>
</gene>
<dbReference type="EMBL" id="LT991976">
    <property type="protein sequence ID" value="SPK74082.1"/>
    <property type="molecule type" value="Genomic_DNA"/>
</dbReference>
<name>A0A375IKX0_9BURK</name>
<proteinExistence type="predicted"/>
<organism evidence="1 2">
    <name type="scientific">Cupriavidus taiwanensis</name>
    <dbReference type="NCBI Taxonomy" id="164546"/>
    <lineage>
        <taxon>Bacteria</taxon>
        <taxon>Pseudomonadati</taxon>
        <taxon>Pseudomonadota</taxon>
        <taxon>Betaproteobacteria</taxon>
        <taxon>Burkholderiales</taxon>
        <taxon>Burkholderiaceae</taxon>
        <taxon>Cupriavidus</taxon>
    </lineage>
</organism>
<protein>
    <submittedName>
        <fullName evidence="1">Uncharacterized protein</fullName>
    </submittedName>
</protein>
<evidence type="ECO:0000313" key="1">
    <source>
        <dbReference type="EMBL" id="SPK74082.1"/>
    </source>
</evidence>